<dbReference type="GeneID" id="68107752"/>
<dbReference type="Proteomes" id="UP000444721">
    <property type="component" value="Unassembled WGS sequence"/>
</dbReference>
<dbReference type="OMA" id="EMNESAC"/>
<name>A0A6A5CH70_NAEFO</name>
<reference evidence="1 2" key="1">
    <citation type="journal article" date="2019" name="Sci. Rep.">
        <title>Nanopore sequencing improves the draft genome of the human pathogenic amoeba Naegleria fowleri.</title>
        <authorList>
            <person name="Liechti N."/>
            <person name="Schurch N."/>
            <person name="Bruggmann R."/>
            <person name="Wittwer M."/>
        </authorList>
    </citation>
    <scope>NUCLEOTIDE SEQUENCE [LARGE SCALE GENOMIC DNA]</scope>
    <source>
        <strain evidence="1 2">ATCC 30894</strain>
    </source>
</reference>
<evidence type="ECO:0000313" key="2">
    <source>
        <dbReference type="Proteomes" id="UP000444721"/>
    </source>
</evidence>
<gene>
    <name evidence="1" type="ORF">FDP41_000534</name>
</gene>
<evidence type="ECO:0000313" key="1">
    <source>
        <dbReference type="EMBL" id="KAF0984635.1"/>
    </source>
</evidence>
<comment type="caution">
    <text evidence="1">The sequence shown here is derived from an EMBL/GenBank/DDBJ whole genome shotgun (WGS) entry which is preliminary data.</text>
</comment>
<dbReference type="VEuPathDB" id="AmoebaDB:NF0059630"/>
<proteinExistence type="predicted"/>
<accession>A0A6A5CH70</accession>
<dbReference type="VEuPathDB" id="AmoebaDB:FDP41_000534"/>
<keyword evidence="2" id="KW-1185">Reference proteome</keyword>
<sequence length="600" mass="69959">MSVSTWYYKKYFRKHKLVSSVLTDVNRAWQKAFNKILKENDVSKGIKLITYCFRFLGWAQDLLKYGAVCESIHHGNSIYMHLLKLCEACTNNQELYSIIMKEYNGVFDEEMENFTTNSEYSVLYPKAPKVTKLENTQQEKVHNFGCYLSEIKKFYEYFGDLDRFHSIFSITNKSLGQNLYILQSSDESPSDTYPMVHCCMSGLVVLIHENKSLTFTGIPIIPSVSFAWTPSSKKPKERSTNFNTETTLFVKYEKQFHRKLICWNSYWKEWSVISCRDLCLLDTNSCKDLLCEYEESSEVFEQIHCFTLIVDEDEQTHTSIIVGFTCLFNDDTFQQGFVTDSTDLQPYLRFTRNNALPFVSSFISPIYSSRAIPSISSTSLLQQVMLSLQAALQSIFEDSPSEIEMIEVMQKDMATYEKTTIFHIKAPFNHFRITLSKFIHNYSDCVFKNFAQFPKSITHDLCFSYMKWIDEDFEKNFSLLLQQSSQERVSSCGNTIQILGDYLRQQLELLVQLENQLLNLYDAGREMDFTNISLKISTFKVELHSLIKSILIHMKKQLSHYSPEVVKREQILKTLRNCLRATENSKIRSLLLQLGTHMKR</sequence>
<dbReference type="EMBL" id="VFQX01000002">
    <property type="protein sequence ID" value="KAF0984635.1"/>
    <property type="molecule type" value="Genomic_DNA"/>
</dbReference>
<organism evidence="1 2">
    <name type="scientific">Naegleria fowleri</name>
    <name type="common">Brain eating amoeba</name>
    <dbReference type="NCBI Taxonomy" id="5763"/>
    <lineage>
        <taxon>Eukaryota</taxon>
        <taxon>Discoba</taxon>
        <taxon>Heterolobosea</taxon>
        <taxon>Tetramitia</taxon>
        <taxon>Eutetramitia</taxon>
        <taxon>Vahlkampfiidae</taxon>
        <taxon>Naegleria</taxon>
    </lineage>
</organism>
<protein>
    <submittedName>
        <fullName evidence="1">Uncharacterized protein</fullName>
    </submittedName>
</protein>
<dbReference type="VEuPathDB" id="AmoebaDB:NfTy_001890"/>
<dbReference type="RefSeq" id="XP_044569348.1">
    <property type="nucleotide sequence ID" value="XM_044708853.1"/>
</dbReference>
<dbReference type="AlphaFoldDB" id="A0A6A5CH70"/>
<dbReference type="OrthoDB" id="10419553at2759"/>